<comment type="similarity">
    <text evidence="2">Belongs to the CpsC/CapA family.</text>
</comment>
<organism evidence="9 10">
    <name type="scientific">Sporosarcina psychrophila</name>
    <name type="common">Bacillus psychrophilus</name>
    <dbReference type="NCBI Taxonomy" id="1476"/>
    <lineage>
        <taxon>Bacteria</taxon>
        <taxon>Bacillati</taxon>
        <taxon>Bacillota</taxon>
        <taxon>Bacilli</taxon>
        <taxon>Bacillales</taxon>
        <taxon>Caryophanaceae</taxon>
        <taxon>Sporosarcina</taxon>
    </lineage>
</organism>
<evidence type="ECO:0000256" key="7">
    <source>
        <dbReference type="SAM" id="Phobius"/>
    </source>
</evidence>
<evidence type="ECO:0000313" key="10">
    <source>
        <dbReference type="Proteomes" id="UP001549104"/>
    </source>
</evidence>
<dbReference type="PANTHER" id="PTHR32309:SF13">
    <property type="entry name" value="FERRIC ENTEROBACTIN TRANSPORT PROTEIN FEPE"/>
    <property type="match status" value="1"/>
</dbReference>
<evidence type="ECO:0000313" key="9">
    <source>
        <dbReference type="EMBL" id="MET3655559.1"/>
    </source>
</evidence>
<accession>A0ABV2K3B2</accession>
<protein>
    <submittedName>
        <fullName evidence="9">Capsular polysaccharide biosynthesis protein</fullName>
    </submittedName>
</protein>
<feature type="transmembrane region" description="Helical" evidence="7">
    <location>
        <begin position="18"/>
        <end position="39"/>
    </location>
</feature>
<dbReference type="InterPro" id="IPR003856">
    <property type="entry name" value="LPS_length_determ_N"/>
</dbReference>
<evidence type="ECO:0000256" key="2">
    <source>
        <dbReference type="ARBA" id="ARBA00006683"/>
    </source>
</evidence>
<name>A0ABV2K3B2_SPOPS</name>
<evidence type="ECO:0000259" key="8">
    <source>
        <dbReference type="Pfam" id="PF02706"/>
    </source>
</evidence>
<dbReference type="EMBL" id="JBEPME010000001">
    <property type="protein sequence ID" value="MET3655559.1"/>
    <property type="molecule type" value="Genomic_DNA"/>
</dbReference>
<reference evidence="9 10" key="1">
    <citation type="submission" date="2024-06" db="EMBL/GenBank/DDBJ databases">
        <title>Sorghum-associated microbial communities from plants grown in Nebraska, USA.</title>
        <authorList>
            <person name="Schachtman D."/>
        </authorList>
    </citation>
    <scope>NUCLEOTIDE SEQUENCE [LARGE SCALE GENOMIC DNA]</scope>
    <source>
        <strain evidence="9 10">1288</strain>
    </source>
</reference>
<proteinExistence type="inferred from homology"/>
<keyword evidence="10" id="KW-1185">Reference proteome</keyword>
<feature type="domain" description="Polysaccharide chain length determinant N-terminal" evidence="8">
    <location>
        <begin position="4"/>
        <end position="93"/>
    </location>
</feature>
<dbReference type="Proteomes" id="UP001549104">
    <property type="component" value="Unassembled WGS sequence"/>
</dbReference>
<comment type="caution">
    <text evidence="9">The sequence shown here is derived from an EMBL/GenBank/DDBJ whole genome shotgun (WGS) entry which is preliminary data.</text>
</comment>
<evidence type="ECO:0000256" key="4">
    <source>
        <dbReference type="ARBA" id="ARBA00022692"/>
    </source>
</evidence>
<feature type="transmembrane region" description="Helical" evidence="7">
    <location>
        <begin position="175"/>
        <end position="194"/>
    </location>
</feature>
<keyword evidence="5 7" id="KW-1133">Transmembrane helix</keyword>
<comment type="subcellular location">
    <subcellularLocation>
        <location evidence="1">Cell membrane</location>
        <topology evidence="1">Multi-pass membrane protein</topology>
    </subcellularLocation>
</comment>
<evidence type="ECO:0000256" key="5">
    <source>
        <dbReference type="ARBA" id="ARBA00022989"/>
    </source>
</evidence>
<keyword evidence="6 7" id="KW-0472">Membrane</keyword>
<evidence type="ECO:0000256" key="6">
    <source>
        <dbReference type="ARBA" id="ARBA00023136"/>
    </source>
</evidence>
<dbReference type="PANTHER" id="PTHR32309">
    <property type="entry name" value="TYROSINE-PROTEIN KINASE"/>
    <property type="match status" value="1"/>
</dbReference>
<gene>
    <name evidence="9" type="ORF">ABIC55_000643</name>
</gene>
<sequence length="248" mass="27958">MNEKVEIKDLVLILKKRFLIIILIAICTAGLIIASTLFLMKPAYQYSTQVLAGSLSMDSKETSINKVQENRQLALSYMDAIKSPQIMMGVKKELKLTRSNYELLKQVSVTNRDSSQIITISVKDSNPKLAKAIALSVANQSITKFKDFANVNQITILIDPNVIEESELLFPKPKFVIAISIVLGFFTGIALALIQEHFDDTAFSDRELDRLGLPLLGRVNLNTHRNKKTRKTRFNTLNSAKRGEYFDY</sequence>
<keyword evidence="3" id="KW-1003">Cell membrane</keyword>
<dbReference type="RefSeq" id="WP_354312136.1">
    <property type="nucleotide sequence ID" value="NZ_JBEPME010000001.1"/>
</dbReference>
<dbReference type="InterPro" id="IPR050445">
    <property type="entry name" value="Bact_polysacc_biosynth/exp"/>
</dbReference>
<evidence type="ECO:0000256" key="3">
    <source>
        <dbReference type="ARBA" id="ARBA00022475"/>
    </source>
</evidence>
<evidence type="ECO:0000256" key="1">
    <source>
        <dbReference type="ARBA" id="ARBA00004651"/>
    </source>
</evidence>
<dbReference type="Pfam" id="PF02706">
    <property type="entry name" value="Wzz"/>
    <property type="match status" value="1"/>
</dbReference>
<keyword evidence="4 7" id="KW-0812">Transmembrane</keyword>